<feature type="compositionally biased region" description="Acidic residues" evidence="1">
    <location>
        <begin position="83"/>
        <end position="92"/>
    </location>
</feature>
<accession>A0AAV6QV19</accession>
<dbReference type="Proteomes" id="UP000693946">
    <property type="component" value="Linkage Group LG3"/>
</dbReference>
<feature type="region of interest" description="Disordered" evidence="1">
    <location>
        <begin position="75"/>
        <end position="99"/>
    </location>
</feature>
<evidence type="ECO:0000313" key="3">
    <source>
        <dbReference type="Proteomes" id="UP000693946"/>
    </source>
</evidence>
<evidence type="ECO:0000313" key="2">
    <source>
        <dbReference type="EMBL" id="KAG7496896.1"/>
    </source>
</evidence>
<evidence type="ECO:0008006" key="4">
    <source>
        <dbReference type="Google" id="ProtNLM"/>
    </source>
</evidence>
<evidence type="ECO:0000256" key="1">
    <source>
        <dbReference type="SAM" id="MobiDB-lite"/>
    </source>
</evidence>
<gene>
    <name evidence="2" type="ORF">JOB18_027446</name>
</gene>
<dbReference type="AlphaFoldDB" id="A0AAV6QV19"/>
<sequence>MNLYNRRRTGILFFFCQSFTAGCTRTPSSVRSSQPHSILLVVPQKFNVLLPPKKRTGLGHFMLLLLLLRKLEDEKNHDKDPRAEEEEEEEDTTQQAFNP</sequence>
<dbReference type="PROSITE" id="PS51257">
    <property type="entry name" value="PROKAR_LIPOPROTEIN"/>
    <property type="match status" value="1"/>
</dbReference>
<organism evidence="2 3">
    <name type="scientific">Solea senegalensis</name>
    <name type="common">Senegalese sole</name>
    <dbReference type="NCBI Taxonomy" id="28829"/>
    <lineage>
        <taxon>Eukaryota</taxon>
        <taxon>Metazoa</taxon>
        <taxon>Chordata</taxon>
        <taxon>Craniata</taxon>
        <taxon>Vertebrata</taxon>
        <taxon>Euteleostomi</taxon>
        <taxon>Actinopterygii</taxon>
        <taxon>Neopterygii</taxon>
        <taxon>Teleostei</taxon>
        <taxon>Neoteleostei</taxon>
        <taxon>Acanthomorphata</taxon>
        <taxon>Carangaria</taxon>
        <taxon>Pleuronectiformes</taxon>
        <taxon>Pleuronectoidei</taxon>
        <taxon>Soleidae</taxon>
        <taxon>Solea</taxon>
    </lineage>
</organism>
<keyword evidence="3" id="KW-1185">Reference proteome</keyword>
<name>A0AAV6QV19_SOLSE</name>
<proteinExistence type="predicted"/>
<dbReference type="EMBL" id="JAGKHQ010000015">
    <property type="protein sequence ID" value="KAG7496896.1"/>
    <property type="molecule type" value="Genomic_DNA"/>
</dbReference>
<protein>
    <recommendedName>
        <fullName evidence="4">Secreted protein</fullName>
    </recommendedName>
</protein>
<comment type="caution">
    <text evidence="2">The sequence shown here is derived from an EMBL/GenBank/DDBJ whole genome shotgun (WGS) entry which is preliminary data.</text>
</comment>
<reference evidence="2 3" key="1">
    <citation type="journal article" date="2021" name="Sci. Rep.">
        <title>Chromosome anchoring in Senegalese sole (Solea senegalensis) reveals sex-associated markers and genome rearrangements in flatfish.</title>
        <authorList>
            <person name="Guerrero-Cozar I."/>
            <person name="Gomez-Garrido J."/>
            <person name="Berbel C."/>
            <person name="Martinez-Blanch J.F."/>
            <person name="Alioto T."/>
            <person name="Claros M.G."/>
            <person name="Gagnaire P.A."/>
            <person name="Manchado M."/>
        </authorList>
    </citation>
    <scope>NUCLEOTIDE SEQUENCE [LARGE SCALE GENOMIC DNA]</scope>
    <source>
        <strain evidence="2">Sse05_10M</strain>
    </source>
</reference>